<keyword evidence="1" id="KW-0812">Transmembrane</keyword>
<keyword evidence="1" id="KW-0472">Membrane</keyword>
<evidence type="ECO:0000313" key="3">
    <source>
        <dbReference type="Proteomes" id="UP001175228"/>
    </source>
</evidence>
<dbReference type="Proteomes" id="UP001175228">
    <property type="component" value="Unassembled WGS sequence"/>
</dbReference>
<proteinExistence type="predicted"/>
<dbReference type="EMBL" id="JAUEPU010000048">
    <property type="protein sequence ID" value="KAK0485592.1"/>
    <property type="molecule type" value="Genomic_DNA"/>
</dbReference>
<sequence>MHPPTPRILLTGTIILVRQITTSISVVTAFLVPRNAIVLHPAVMQPRVFYNAYIGRRDESLSEAPFPRCDQGTPQLAPFFYMCSYISPITSSCAFFSFVSFLYLDIFARQFFLHRGCHHARTLACRGISPRRTLV</sequence>
<feature type="transmembrane region" description="Helical" evidence="1">
    <location>
        <begin position="79"/>
        <end position="104"/>
    </location>
</feature>
<evidence type="ECO:0000256" key="1">
    <source>
        <dbReference type="SAM" id="Phobius"/>
    </source>
</evidence>
<name>A0AA39UDV2_9AGAR</name>
<dbReference type="AlphaFoldDB" id="A0AA39UDV2"/>
<keyword evidence="3" id="KW-1185">Reference proteome</keyword>
<gene>
    <name evidence="2" type="ORF">EDD18DRAFT_673235</name>
</gene>
<protein>
    <submittedName>
        <fullName evidence="2">Uncharacterized protein</fullName>
    </submittedName>
</protein>
<reference evidence="2" key="1">
    <citation type="submission" date="2023-06" db="EMBL/GenBank/DDBJ databases">
        <authorList>
            <consortium name="Lawrence Berkeley National Laboratory"/>
            <person name="Ahrendt S."/>
            <person name="Sahu N."/>
            <person name="Indic B."/>
            <person name="Wong-Bajracharya J."/>
            <person name="Merenyi Z."/>
            <person name="Ke H.-M."/>
            <person name="Monk M."/>
            <person name="Kocsube S."/>
            <person name="Drula E."/>
            <person name="Lipzen A."/>
            <person name="Balint B."/>
            <person name="Henrissat B."/>
            <person name="Andreopoulos B."/>
            <person name="Martin F.M."/>
            <person name="Harder C.B."/>
            <person name="Rigling D."/>
            <person name="Ford K.L."/>
            <person name="Foster G.D."/>
            <person name="Pangilinan J."/>
            <person name="Papanicolaou A."/>
            <person name="Barry K."/>
            <person name="LaButti K."/>
            <person name="Viragh M."/>
            <person name="Koriabine M."/>
            <person name="Yan M."/>
            <person name="Riley R."/>
            <person name="Champramary S."/>
            <person name="Plett K.L."/>
            <person name="Tsai I.J."/>
            <person name="Slot J."/>
            <person name="Sipos G."/>
            <person name="Plett J."/>
            <person name="Nagy L.G."/>
            <person name="Grigoriev I.V."/>
        </authorList>
    </citation>
    <scope>NUCLEOTIDE SEQUENCE</scope>
    <source>
        <strain evidence="2">HWK02</strain>
    </source>
</reference>
<evidence type="ECO:0000313" key="2">
    <source>
        <dbReference type="EMBL" id="KAK0485592.1"/>
    </source>
</evidence>
<organism evidence="2 3">
    <name type="scientific">Armillaria luteobubalina</name>
    <dbReference type="NCBI Taxonomy" id="153913"/>
    <lineage>
        <taxon>Eukaryota</taxon>
        <taxon>Fungi</taxon>
        <taxon>Dikarya</taxon>
        <taxon>Basidiomycota</taxon>
        <taxon>Agaricomycotina</taxon>
        <taxon>Agaricomycetes</taxon>
        <taxon>Agaricomycetidae</taxon>
        <taxon>Agaricales</taxon>
        <taxon>Marasmiineae</taxon>
        <taxon>Physalacriaceae</taxon>
        <taxon>Armillaria</taxon>
    </lineage>
</organism>
<accession>A0AA39UDV2</accession>
<keyword evidence="1" id="KW-1133">Transmembrane helix</keyword>
<comment type="caution">
    <text evidence="2">The sequence shown here is derived from an EMBL/GenBank/DDBJ whole genome shotgun (WGS) entry which is preliminary data.</text>
</comment>